<keyword evidence="12 15" id="KW-0449">Lipoprotein</keyword>
<comment type="similarity">
    <text evidence="2 13">Belongs to the LolB family.</text>
</comment>
<keyword evidence="5 13" id="KW-0813">Transport</keyword>
<evidence type="ECO:0000256" key="1">
    <source>
        <dbReference type="ARBA" id="ARBA00004459"/>
    </source>
</evidence>
<dbReference type="EMBL" id="JASCSA010000002">
    <property type="protein sequence ID" value="MDI5883574.1"/>
    <property type="molecule type" value="Genomic_DNA"/>
</dbReference>
<comment type="subcellular location">
    <subcellularLocation>
        <location evidence="1">Cell outer membrane</location>
        <topology evidence="1">Lipid-anchor</topology>
    </subcellularLocation>
</comment>
<name>A0ABT6UP50_9GAMM</name>
<dbReference type="SUPFAM" id="SSF89392">
    <property type="entry name" value="Prokaryotic lipoproteins and lipoprotein localization factors"/>
    <property type="match status" value="1"/>
</dbReference>
<reference evidence="15 16" key="1">
    <citation type="submission" date="2023-04" db="EMBL/GenBank/DDBJ databases">
        <authorList>
            <person name="Otstavnykh N."/>
            <person name="Seitkalieva A."/>
            <person name="Bystritskaya E."/>
        </authorList>
    </citation>
    <scope>NUCLEOTIDE SEQUENCE [LARGE SCALE GENOMIC DNA]</scope>
    <source>
        <strain evidence="15 16">NRIC 0815</strain>
    </source>
</reference>
<dbReference type="CDD" id="cd16326">
    <property type="entry name" value="LolB"/>
    <property type="match status" value="1"/>
</dbReference>
<evidence type="ECO:0000256" key="10">
    <source>
        <dbReference type="ARBA" id="ARBA00023186"/>
    </source>
</evidence>
<evidence type="ECO:0000256" key="13">
    <source>
        <dbReference type="HAMAP-Rule" id="MF_00233"/>
    </source>
</evidence>
<comment type="subunit">
    <text evidence="3 13">Monomer.</text>
</comment>
<sequence>MITSPLSLPLLSQARRLLGPALLAMTLVLSGCASQMASDNAGDLTRSNGDWQQQDAQLAALTHWQLAGKVGIRTPEEGHSANLDWQQDGDDYHMLITGPLGAGRTILVRDADGVRLSSFEGDFEAPDAESLMLAQLGWSLPLGALDNWVRGVPAAGEHDLETDQLGFPTTLYQDGWEVDYQDWTRAEGLWLPRKMKLYYGDLTATLIVNQWQAL</sequence>
<evidence type="ECO:0000256" key="3">
    <source>
        <dbReference type="ARBA" id="ARBA00011245"/>
    </source>
</evidence>
<evidence type="ECO:0000313" key="15">
    <source>
        <dbReference type="EMBL" id="MDI5883574.1"/>
    </source>
</evidence>
<organism evidence="15 16">
    <name type="scientific">Cobetia amphilecti</name>
    <dbReference type="NCBI Taxonomy" id="1055104"/>
    <lineage>
        <taxon>Bacteria</taxon>
        <taxon>Pseudomonadati</taxon>
        <taxon>Pseudomonadota</taxon>
        <taxon>Gammaproteobacteria</taxon>
        <taxon>Oceanospirillales</taxon>
        <taxon>Halomonadaceae</taxon>
        <taxon>Cobetia</taxon>
    </lineage>
</organism>
<keyword evidence="7 13" id="KW-0653">Protein transport</keyword>
<keyword evidence="16" id="KW-1185">Reference proteome</keyword>
<keyword evidence="10 13" id="KW-0143">Chaperone</keyword>
<accession>A0ABT6UP50</accession>
<evidence type="ECO:0000256" key="5">
    <source>
        <dbReference type="ARBA" id="ARBA00022448"/>
    </source>
</evidence>
<evidence type="ECO:0000256" key="9">
    <source>
        <dbReference type="ARBA" id="ARBA00023139"/>
    </source>
</evidence>
<evidence type="ECO:0000256" key="12">
    <source>
        <dbReference type="ARBA" id="ARBA00023288"/>
    </source>
</evidence>
<proteinExistence type="inferred from homology"/>
<keyword evidence="6 14" id="KW-0732">Signal</keyword>
<evidence type="ECO:0000256" key="6">
    <source>
        <dbReference type="ARBA" id="ARBA00022729"/>
    </source>
</evidence>
<evidence type="ECO:0000313" key="16">
    <source>
        <dbReference type="Proteomes" id="UP001229025"/>
    </source>
</evidence>
<evidence type="ECO:0000256" key="2">
    <source>
        <dbReference type="ARBA" id="ARBA00009696"/>
    </source>
</evidence>
<keyword evidence="11 13" id="KW-0998">Cell outer membrane</keyword>
<dbReference type="Gene3D" id="2.50.20.10">
    <property type="entry name" value="Lipoprotein localisation LolA/LolB/LppX"/>
    <property type="match status" value="1"/>
</dbReference>
<comment type="function">
    <text evidence="13">Plays a critical role in the incorporation of lipoproteins in the outer membrane after they are released by the LolA protein.</text>
</comment>
<evidence type="ECO:0000256" key="11">
    <source>
        <dbReference type="ARBA" id="ARBA00023237"/>
    </source>
</evidence>
<dbReference type="NCBIfam" id="TIGR00548">
    <property type="entry name" value="lolB"/>
    <property type="match status" value="1"/>
</dbReference>
<gene>
    <name evidence="13 15" type="primary">lolB</name>
    <name evidence="15" type="ORF">QLT01_04275</name>
</gene>
<evidence type="ECO:0000256" key="14">
    <source>
        <dbReference type="SAM" id="SignalP"/>
    </source>
</evidence>
<evidence type="ECO:0000256" key="4">
    <source>
        <dbReference type="ARBA" id="ARBA00016202"/>
    </source>
</evidence>
<protein>
    <recommendedName>
        <fullName evidence="4 13">Outer-membrane lipoprotein LolB</fullName>
    </recommendedName>
</protein>
<feature type="signal peptide" evidence="14">
    <location>
        <begin position="1"/>
        <end position="37"/>
    </location>
</feature>
<dbReference type="RefSeq" id="WP_284726436.1">
    <property type="nucleotide sequence ID" value="NZ_JASCSA010000002.1"/>
</dbReference>
<dbReference type="Pfam" id="PF03550">
    <property type="entry name" value="LolB"/>
    <property type="match status" value="1"/>
</dbReference>
<evidence type="ECO:0000256" key="8">
    <source>
        <dbReference type="ARBA" id="ARBA00023136"/>
    </source>
</evidence>
<keyword evidence="9" id="KW-0564">Palmitate</keyword>
<dbReference type="InterPro" id="IPR004565">
    <property type="entry name" value="OM_lipoprot_LolB"/>
</dbReference>
<keyword evidence="8 13" id="KW-0472">Membrane</keyword>
<feature type="chain" id="PRO_5045918445" description="Outer-membrane lipoprotein LolB" evidence="14">
    <location>
        <begin position="38"/>
        <end position="214"/>
    </location>
</feature>
<reference evidence="16" key="2">
    <citation type="submission" date="2023-07" db="EMBL/GenBank/DDBJ databases">
        <title>Genome-based characterization of strain KMM 296 and proposal for reclassification of Cobetia litoralis and Cobetia pacifica, and emended description of the species Cobetia amphilecti and Cobetia marina.</title>
        <authorList>
            <person name="Balabanova L."/>
            <person name="Nedashkovskaya O."/>
        </authorList>
    </citation>
    <scope>NUCLEOTIDE SEQUENCE [LARGE SCALE GENOMIC DNA]</scope>
    <source>
        <strain evidence="16">NRIC 0815</strain>
    </source>
</reference>
<comment type="caution">
    <text evidence="15">The sequence shown here is derived from an EMBL/GenBank/DDBJ whole genome shotgun (WGS) entry which is preliminary data.</text>
</comment>
<evidence type="ECO:0000256" key="7">
    <source>
        <dbReference type="ARBA" id="ARBA00022927"/>
    </source>
</evidence>
<dbReference type="HAMAP" id="MF_00233">
    <property type="entry name" value="LolB"/>
    <property type="match status" value="1"/>
</dbReference>
<dbReference type="InterPro" id="IPR029046">
    <property type="entry name" value="LolA/LolB/LppX"/>
</dbReference>
<dbReference type="Proteomes" id="UP001229025">
    <property type="component" value="Unassembled WGS sequence"/>
</dbReference>